<evidence type="ECO:0000313" key="2">
    <source>
        <dbReference type="EMBL" id="EFQ24185.1"/>
    </source>
</evidence>
<gene>
    <name evidence="2" type="ORF">Apau_1769</name>
</gene>
<dbReference type="PANTHER" id="PTHR43130:SF3">
    <property type="entry name" value="HTH-TYPE TRANSCRIPTIONAL REGULATOR RV1931C"/>
    <property type="match status" value="1"/>
</dbReference>
<dbReference type="PaxDb" id="584708-Apau_1769"/>
<dbReference type="RefSeq" id="WP_006301408.1">
    <property type="nucleotide sequence ID" value="NZ_CM001022.1"/>
</dbReference>
<dbReference type="HOGENOM" id="CLU_000445_44_5_0"/>
<dbReference type="InterPro" id="IPR052158">
    <property type="entry name" value="INH-QAR"/>
</dbReference>
<proteinExistence type="predicted"/>
<dbReference type="InterPro" id="IPR002818">
    <property type="entry name" value="DJ-1/PfpI"/>
</dbReference>
<evidence type="ECO:0000313" key="3">
    <source>
        <dbReference type="Proteomes" id="UP000005096"/>
    </source>
</evidence>
<dbReference type="Proteomes" id="UP000005096">
    <property type="component" value="Chromosome"/>
</dbReference>
<dbReference type="AlphaFoldDB" id="E3CVJ4"/>
<dbReference type="InterPro" id="IPR029062">
    <property type="entry name" value="Class_I_gatase-like"/>
</dbReference>
<dbReference type="Pfam" id="PF01965">
    <property type="entry name" value="DJ-1_PfpI"/>
    <property type="match status" value="1"/>
</dbReference>
<dbReference type="SUPFAM" id="SSF52317">
    <property type="entry name" value="Class I glutamine amidotransferase-like"/>
    <property type="match status" value="1"/>
</dbReference>
<keyword evidence="3" id="KW-1185">Reference proteome</keyword>
<dbReference type="Gene3D" id="3.40.50.880">
    <property type="match status" value="1"/>
</dbReference>
<sequence>METREVILFVFDGLSDWEIGYVTPGIQVPDFQKRPGAWRVRVVSAGGRPVTTMGGLRVLPEGSLEETDPAEAGMLVLPGGMAWERGGNGEALDLAARFLEAGVPVAGICGATYGLARAGLLDRRRHTSNAREYLAATGYRGGDLYEEAPAVTDGDVITAPGVSPVDFALHIFRRLDLFTPPVAEAWFGLFKTGRPEFFAALGSALEKGAPSGAER</sequence>
<accession>E3CVJ4</accession>
<evidence type="ECO:0000259" key="1">
    <source>
        <dbReference type="Pfam" id="PF01965"/>
    </source>
</evidence>
<protein>
    <submittedName>
        <fullName evidence="2">ThiJ/PfpI domain protein</fullName>
    </submittedName>
</protein>
<dbReference type="CDD" id="cd03140">
    <property type="entry name" value="GATase1_PfpI_3"/>
    <property type="match status" value="1"/>
</dbReference>
<dbReference type="eggNOG" id="COG0693">
    <property type="taxonomic scope" value="Bacteria"/>
</dbReference>
<name>E3CVJ4_9BACT</name>
<dbReference type="EMBL" id="CM001022">
    <property type="protein sequence ID" value="EFQ24185.1"/>
    <property type="molecule type" value="Genomic_DNA"/>
</dbReference>
<feature type="domain" description="DJ-1/PfpI" evidence="1">
    <location>
        <begin position="5"/>
        <end position="172"/>
    </location>
</feature>
<dbReference type="OrthoDB" id="6003696at2"/>
<organism evidence="2 3">
    <name type="scientific">Aminomonas paucivorans DSM 12260</name>
    <dbReference type="NCBI Taxonomy" id="584708"/>
    <lineage>
        <taxon>Bacteria</taxon>
        <taxon>Thermotogati</taxon>
        <taxon>Synergistota</taxon>
        <taxon>Synergistia</taxon>
        <taxon>Synergistales</taxon>
        <taxon>Synergistaceae</taxon>
        <taxon>Aminomonas</taxon>
    </lineage>
</organism>
<dbReference type="STRING" id="584708.Apau_1769"/>
<dbReference type="PANTHER" id="PTHR43130">
    <property type="entry name" value="ARAC-FAMILY TRANSCRIPTIONAL REGULATOR"/>
    <property type="match status" value="1"/>
</dbReference>
<reference evidence="2 3" key="1">
    <citation type="journal article" date="2010" name="Stand. Genomic Sci.">
        <title>Non-contiguous finished genome sequence of Aminomonas paucivorans type strain (GLU-3).</title>
        <authorList>
            <person name="Pitluck S."/>
            <person name="Yasawong M."/>
            <person name="Held B."/>
            <person name="Lapidus A."/>
            <person name="Nolan M."/>
            <person name="Copeland A."/>
            <person name="Lucas S."/>
            <person name="Del Rio T.G."/>
            <person name="Tice H."/>
            <person name="Cheng J.F."/>
            <person name="Chertkov O."/>
            <person name="Goodwin L."/>
            <person name="Tapia R."/>
            <person name="Han C."/>
            <person name="Liolios K."/>
            <person name="Ivanova N."/>
            <person name="Mavromatis K."/>
            <person name="Ovchinnikova G."/>
            <person name="Pati A."/>
            <person name="Chen A."/>
            <person name="Palaniappan K."/>
            <person name="Land M."/>
            <person name="Hauser L."/>
            <person name="Chang Y.J."/>
            <person name="Jeffries C.D."/>
            <person name="Pukall R."/>
            <person name="Spring S."/>
            <person name="Rohde M."/>
            <person name="Sikorski J."/>
            <person name="Goker M."/>
            <person name="Woyke T."/>
            <person name="Bristow J."/>
            <person name="Eisen J.A."/>
            <person name="Markowitz V."/>
            <person name="Hugenholtz P."/>
            <person name="Kyrpides N.C."/>
            <person name="Klenk H.P."/>
        </authorList>
    </citation>
    <scope>NUCLEOTIDE SEQUENCE [LARGE SCALE GENOMIC DNA]</scope>
    <source>
        <strain evidence="2 3">DSM 12260</strain>
    </source>
</reference>
<dbReference type="GO" id="GO:0006355">
    <property type="term" value="P:regulation of DNA-templated transcription"/>
    <property type="evidence" value="ECO:0007669"/>
    <property type="project" value="TreeGrafter"/>
</dbReference>